<dbReference type="GO" id="GO:0030833">
    <property type="term" value="P:regulation of actin filament polymerization"/>
    <property type="evidence" value="ECO:0007669"/>
    <property type="project" value="TreeGrafter"/>
</dbReference>
<evidence type="ECO:0000313" key="19">
    <source>
        <dbReference type="Proteomes" id="UP000694557"/>
    </source>
</evidence>
<evidence type="ECO:0000256" key="14">
    <source>
        <dbReference type="PROSITE-ProRule" id="PRU00192"/>
    </source>
</evidence>
<dbReference type="Gene3D" id="2.40.50.100">
    <property type="match status" value="1"/>
</dbReference>
<dbReference type="Proteomes" id="UP000694557">
    <property type="component" value="Unassembled WGS sequence"/>
</dbReference>
<dbReference type="Pfam" id="PF01597">
    <property type="entry name" value="GCV_H"/>
    <property type="match status" value="1"/>
</dbReference>
<dbReference type="SUPFAM" id="SSF55550">
    <property type="entry name" value="SH2 domain"/>
    <property type="match status" value="1"/>
</dbReference>
<dbReference type="GO" id="GO:0016607">
    <property type="term" value="C:nuclear speck"/>
    <property type="evidence" value="ECO:0007669"/>
    <property type="project" value="UniProtKB-SubCell"/>
</dbReference>
<sequence>MGNVMWGQGAGNKTNSNCHDSSLKAGEDETLVVLHDYPSPDISEPIFRMGEKLRVLSQEGNWWRVRSVQSGSENYIPNNYIAKVYHGWLFEGVVRQKAEELLSLPENRVGSFMIRESTQQRGVYSMSVKHRSIQHYKIFRLENSWYYISPRLTFQCLEEMVNHYSDIKGKDCEDQCVLQHSNRICVITLAESHPILQNGRSIKSINYQISAGCSRLHNRVSGKSKRGGQFLTEFAPLCRITCTDGVEYTIYSCIRGRLLEVNEDILERPELLLGKPSTEGYIAVILPKIEESKTVTNGLLSREEYESVVSKRTKSTQPEPQPEPEPEPC</sequence>
<feature type="domain" description="SH3" evidence="17">
    <location>
        <begin position="26"/>
        <end position="86"/>
    </location>
</feature>
<dbReference type="InterPro" id="IPR036028">
    <property type="entry name" value="SH3-like_dom_sf"/>
</dbReference>
<keyword evidence="10" id="KW-0449">Lipoprotein</keyword>
<evidence type="ECO:0000313" key="18">
    <source>
        <dbReference type="Ensembl" id="ENSOKIP00005020862.1"/>
    </source>
</evidence>
<evidence type="ECO:0000259" key="16">
    <source>
        <dbReference type="PROSITE" id="PS50001"/>
    </source>
</evidence>
<dbReference type="SUPFAM" id="SSF50044">
    <property type="entry name" value="SH3-domain"/>
    <property type="match status" value="1"/>
</dbReference>
<dbReference type="Pfam" id="PF00017">
    <property type="entry name" value="SH2"/>
    <property type="match status" value="1"/>
</dbReference>
<name>A0A8C7DK63_ONCKI</name>
<keyword evidence="8" id="KW-0539">Nucleus</keyword>
<dbReference type="InterPro" id="IPR033753">
    <property type="entry name" value="GCV_H/Fam206"/>
</dbReference>
<evidence type="ECO:0000256" key="4">
    <source>
        <dbReference type="ARBA" id="ARBA00004624"/>
    </source>
</evidence>
<evidence type="ECO:0000256" key="15">
    <source>
        <dbReference type="SAM" id="MobiDB-lite"/>
    </source>
</evidence>
<keyword evidence="9" id="KW-0966">Cell projection</keyword>
<dbReference type="InterPro" id="IPR036860">
    <property type="entry name" value="SH2_dom_sf"/>
</dbReference>
<evidence type="ECO:0000256" key="6">
    <source>
        <dbReference type="ARBA" id="ARBA00019325"/>
    </source>
</evidence>
<feature type="compositionally biased region" description="Polar residues" evidence="15">
    <location>
        <begin position="11"/>
        <end position="20"/>
    </location>
</feature>
<gene>
    <name evidence="18" type="primary">SLA</name>
    <name evidence="18" type="synonym">abitram</name>
</gene>
<dbReference type="GO" id="GO:0003785">
    <property type="term" value="F:actin monomer binding"/>
    <property type="evidence" value="ECO:0007669"/>
    <property type="project" value="TreeGrafter"/>
</dbReference>
<evidence type="ECO:0000256" key="10">
    <source>
        <dbReference type="ARBA" id="ARBA00023288"/>
    </source>
</evidence>
<dbReference type="SMART" id="SM00252">
    <property type="entry name" value="SH2"/>
    <property type="match status" value="1"/>
</dbReference>
<evidence type="ECO:0000256" key="13">
    <source>
        <dbReference type="PROSITE-ProRule" id="PRU00191"/>
    </source>
</evidence>
<accession>A0A8C7DK63</accession>
<feature type="domain" description="SH2" evidence="16">
    <location>
        <begin position="88"/>
        <end position="182"/>
    </location>
</feature>
<dbReference type="GO" id="GO:0030426">
    <property type="term" value="C:growth cone"/>
    <property type="evidence" value="ECO:0007669"/>
    <property type="project" value="UniProtKB-SubCell"/>
</dbReference>
<protein>
    <recommendedName>
        <fullName evidence="6">Protein Abitram</fullName>
    </recommendedName>
    <alternativeName>
        <fullName evidence="11">Actin-binding transcription modulator</fullName>
    </alternativeName>
    <alternativeName>
        <fullName evidence="12">Protein Simiate</fullName>
    </alternativeName>
</protein>
<dbReference type="InterPro" id="IPR011053">
    <property type="entry name" value="Single_hybrid_motif"/>
</dbReference>
<feature type="region of interest" description="Disordered" evidence="15">
    <location>
        <begin position="1"/>
        <end position="22"/>
    </location>
</feature>
<comment type="similarity">
    <text evidence="5">Belongs to the ABITRAM family.</text>
</comment>
<dbReference type="Gene3D" id="3.30.505.10">
    <property type="entry name" value="SH2 domain"/>
    <property type="match status" value="1"/>
</dbReference>
<dbReference type="PRINTS" id="PR00401">
    <property type="entry name" value="SH2DOMAIN"/>
</dbReference>
<keyword evidence="13" id="KW-0727">SH2 domain</keyword>
<dbReference type="PANTHER" id="PTHR13651:SF0">
    <property type="entry name" value="PROTEIN ABITRAM"/>
    <property type="match status" value="1"/>
</dbReference>
<evidence type="ECO:0000256" key="1">
    <source>
        <dbReference type="ARBA" id="ARBA00004279"/>
    </source>
</evidence>
<dbReference type="GO" id="GO:0048813">
    <property type="term" value="P:dendrite morphogenesis"/>
    <property type="evidence" value="ECO:0007669"/>
    <property type="project" value="TreeGrafter"/>
</dbReference>
<dbReference type="GO" id="GO:0051015">
    <property type="term" value="F:actin filament binding"/>
    <property type="evidence" value="ECO:0007669"/>
    <property type="project" value="TreeGrafter"/>
</dbReference>
<evidence type="ECO:0000256" key="2">
    <source>
        <dbReference type="ARBA" id="ARBA00004324"/>
    </source>
</evidence>
<evidence type="ECO:0000256" key="8">
    <source>
        <dbReference type="ARBA" id="ARBA00023242"/>
    </source>
</evidence>
<dbReference type="PANTHER" id="PTHR13651">
    <property type="entry name" value="PROTEIN ABITRAM"/>
    <property type="match status" value="1"/>
</dbReference>
<dbReference type="SMART" id="SM00326">
    <property type="entry name" value="SH3"/>
    <property type="match status" value="1"/>
</dbReference>
<comment type="subcellular location">
    <subcellularLocation>
        <location evidence="1">Cell projection</location>
        <location evidence="1">Dendrite</location>
    </subcellularLocation>
    <subcellularLocation>
        <location evidence="4">Cell projection</location>
        <location evidence="4">Growth cone</location>
    </subcellularLocation>
    <subcellularLocation>
        <location evidence="3">Cell projection</location>
        <location evidence="3">Lamellipodium</location>
    </subcellularLocation>
    <subcellularLocation>
        <location evidence="2">Nucleus speckle</location>
    </subcellularLocation>
</comment>
<evidence type="ECO:0000256" key="5">
    <source>
        <dbReference type="ARBA" id="ARBA00010764"/>
    </source>
</evidence>
<keyword evidence="7 14" id="KW-0728">SH3 domain</keyword>
<dbReference type="AlphaFoldDB" id="A0A8C7DK63"/>
<dbReference type="GO" id="GO:0032433">
    <property type="term" value="C:filopodium tip"/>
    <property type="evidence" value="ECO:0007669"/>
    <property type="project" value="TreeGrafter"/>
</dbReference>
<evidence type="ECO:0000256" key="12">
    <source>
        <dbReference type="ARBA" id="ARBA00030786"/>
    </source>
</evidence>
<organism evidence="18 19">
    <name type="scientific">Oncorhynchus kisutch</name>
    <name type="common">Coho salmon</name>
    <name type="synonym">Salmo kisutch</name>
    <dbReference type="NCBI Taxonomy" id="8019"/>
    <lineage>
        <taxon>Eukaryota</taxon>
        <taxon>Metazoa</taxon>
        <taxon>Chordata</taxon>
        <taxon>Craniata</taxon>
        <taxon>Vertebrata</taxon>
        <taxon>Euteleostomi</taxon>
        <taxon>Actinopterygii</taxon>
        <taxon>Neopterygii</taxon>
        <taxon>Teleostei</taxon>
        <taxon>Protacanthopterygii</taxon>
        <taxon>Salmoniformes</taxon>
        <taxon>Salmonidae</taxon>
        <taxon>Salmoninae</taxon>
        <taxon>Oncorhynchus</taxon>
    </lineage>
</organism>
<feature type="region of interest" description="Disordered" evidence="15">
    <location>
        <begin position="304"/>
        <end position="329"/>
    </location>
</feature>
<dbReference type="InterPro" id="IPR001452">
    <property type="entry name" value="SH3_domain"/>
</dbReference>
<reference evidence="18" key="2">
    <citation type="submission" date="2025-09" db="UniProtKB">
        <authorList>
            <consortium name="Ensembl"/>
        </authorList>
    </citation>
    <scope>IDENTIFICATION</scope>
</reference>
<proteinExistence type="inferred from homology"/>
<dbReference type="GeneTree" id="ENSGT00940000159104"/>
<evidence type="ECO:0000256" key="3">
    <source>
        <dbReference type="ARBA" id="ARBA00004510"/>
    </source>
</evidence>
<dbReference type="Ensembl" id="ENSOKIT00005022199.1">
    <property type="protein sequence ID" value="ENSOKIP00005020862.1"/>
    <property type="gene ID" value="ENSOKIG00005009202.1"/>
</dbReference>
<dbReference type="InterPro" id="IPR039169">
    <property type="entry name" value="Abitram"/>
</dbReference>
<evidence type="ECO:0000256" key="11">
    <source>
        <dbReference type="ARBA" id="ARBA00030463"/>
    </source>
</evidence>
<dbReference type="PROSITE" id="PS50001">
    <property type="entry name" value="SH2"/>
    <property type="match status" value="1"/>
</dbReference>
<dbReference type="GO" id="GO:0030425">
    <property type="term" value="C:dendrite"/>
    <property type="evidence" value="ECO:0007669"/>
    <property type="project" value="UniProtKB-SubCell"/>
</dbReference>
<evidence type="ECO:0000259" key="17">
    <source>
        <dbReference type="PROSITE" id="PS50002"/>
    </source>
</evidence>
<dbReference type="FunFam" id="2.40.50.100:FF:000048">
    <property type="entry name" value="Protein Abitram"/>
    <property type="match status" value="1"/>
</dbReference>
<dbReference type="SUPFAM" id="SSF51230">
    <property type="entry name" value="Single hybrid motif"/>
    <property type="match status" value="1"/>
</dbReference>
<dbReference type="InterPro" id="IPR000980">
    <property type="entry name" value="SH2"/>
</dbReference>
<evidence type="ECO:0000256" key="7">
    <source>
        <dbReference type="ARBA" id="ARBA00022443"/>
    </source>
</evidence>
<dbReference type="PROSITE" id="PS50002">
    <property type="entry name" value="SH3"/>
    <property type="match status" value="1"/>
</dbReference>
<dbReference type="GO" id="GO:0030027">
    <property type="term" value="C:lamellipodium"/>
    <property type="evidence" value="ECO:0007669"/>
    <property type="project" value="UniProtKB-SubCell"/>
</dbReference>
<dbReference type="PRINTS" id="PR00452">
    <property type="entry name" value="SH3DOMAIN"/>
</dbReference>
<keyword evidence="19" id="KW-1185">Reference proteome</keyword>
<dbReference type="GO" id="GO:0051489">
    <property type="term" value="P:regulation of filopodium assembly"/>
    <property type="evidence" value="ECO:0007669"/>
    <property type="project" value="TreeGrafter"/>
</dbReference>
<evidence type="ECO:0000256" key="9">
    <source>
        <dbReference type="ARBA" id="ARBA00023273"/>
    </source>
</evidence>
<dbReference type="Gene3D" id="2.30.30.40">
    <property type="entry name" value="SH3 Domains"/>
    <property type="match status" value="1"/>
</dbReference>
<reference evidence="18" key="1">
    <citation type="submission" date="2025-08" db="UniProtKB">
        <authorList>
            <consortium name="Ensembl"/>
        </authorList>
    </citation>
    <scope>IDENTIFICATION</scope>
</reference>